<comment type="similarity">
    <text evidence="2">Belongs to the wax synthase family.</text>
</comment>
<dbReference type="PANTHER" id="PTHR31595:SF70">
    <property type="entry name" value="LONG-CHAIN-ALCOHOL O-FATTY-ACYLTRANSFERASE 3-RELATED"/>
    <property type="match status" value="1"/>
</dbReference>
<keyword evidence="5 9" id="KW-1133">Transmembrane helix</keyword>
<dbReference type="InterPro" id="IPR044851">
    <property type="entry name" value="Wax_synthase"/>
</dbReference>
<dbReference type="Pfam" id="PF13813">
    <property type="entry name" value="MBOAT_2"/>
    <property type="match status" value="1"/>
</dbReference>
<feature type="transmembrane region" description="Helical" evidence="9">
    <location>
        <begin position="297"/>
        <end position="317"/>
    </location>
</feature>
<keyword evidence="7 9" id="KW-0472">Membrane</keyword>
<reference evidence="11 12" key="1">
    <citation type="journal article" date="2024" name="G3 (Bethesda)">
        <title>Genome assembly of Hibiscus sabdariffa L. provides insights into metabolisms of medicinal natural products.</title>
        <authorList>
            <person name="Kim T."/>
        </authorList>
    </citation>
    <scope>NUCLEOTIDE SEQUENCE [LARGE SCALE GENOMIC DNA]</scope>
    <source>
        <strain evidence="11">TK-2024</strain>
        <tissue evidence="11">Old leaves</tissue>
    </source>
</reference>
<evidence type="ECO:0000256" key="5">
    <source>
        <dbReference type="ARBA" id="ARBA00022989"/>
    </source>
</evidence>
<accession>A0ABR2SHM5</accession>
<proteinExistence type="inferred from homology"/>
<feature type="transmembrane region" description="Helical" evidence="9">
    <location>
        <begin position="230"/>
        <end position="254"/>
    </location>
</feature>
<keyword evidence="8" id="KW-0012">Acyltransferase</keyword>
<dbReference type="EMBL" id="JBBPBN010000015">
    <property type="protein sequence ID" value="KAK9024750.1"/>
    <property type="molecule type" value="Genomic_DNA"/>
</dbReference>
<keyword evidence="6" id="KW-0443">Lipid metabolism</keyword>
<keyword evidence="3" id="KW-0808">Transferase</keyword>
<evidence type="ECO:0000256" key="7">
    <source>
        <dbReference type="ARBA" id="ARBA00023136"/>
    </source>
</evidence>
<evidence type="ECO:0000313" key="11">
    <source>
        <dbReference type="EMBL" id="KAK9024750.1"/>
    </source>
</evidence>
<protein>
    <recommendedName>
        <fullName evidence="10">Wax synthase domain-containing protein</fullName>
    </recommendedName>
</protein>
<comment type="caution">
    <text evidence="11">The sequence shown here is derived from an EMBL/GenBank/DDBJ whole genome shotgun (WGS) entry which is preliminary data.</text>
</comment>
<dbReference type="InterPro" id="IPR017088">
    <property type="entry name" value="Wax_synthase_Magnoliopsida"/>
</dbReference>
<name>A0ABR2SHM5_9ROSI</name>
<feature type="domain" description="Wax synthase" evidence="10">
    <location>
        <begin position="183"/>
        <end position="269"/>
    </location>
</feature>
<feature type="transmembrane region" description="Helical" evidence="9">
    <location>
        <begin position="266"/>
        <end position="285"/>
    </location>
</feature>
<evidence type="ECO:0000256" key="2">
    <source>
        <dbReference type="ARBA" id="ARBA00007282"/>
    </source>
</evidence>
<keyword evidence="4 9" id="KW-0812">Transmembrane</keyword>
<feature type="transmembrane region" description="Helical" evidence="9">
    <location>
        <begin position="6"/>
        <end position="25"/>
    </location>
</feature>
<organism evidence="11 12">
    <name type="scientific">Hibiscus sabdariffa</name>
    <name type="common">roselle</name>
    <dbReference type="NCBI Taxonomy" id="183260"/>
    <lineage>
        <taxon>Eukaryota</taxon>
        <taxon>Viridiplantae</taxon>
        <taxon>Streptophyta</taxon>
        <taxon>Embryophyta</taxon>
        <taxon>Tracheophyta</taxon>
        <taxon>Spermatophyta</taxon>
        <taxon>Magnoliopsida</taxon>
        <taxon>eudicotyledons</taxon>
        <taxon>Gunneridae</taxon>
        <taxon>Pentapetalae</taxon>
        <taxon>rosids</taxon>
        <taxon>malvids</taxon>
        <taxon>Malvales</taxon>
        <taxon>Malvaceae</taxon>
        <taxon>Malvoideae</taxon>
        <taxon>Hibiscus</taxon>
    </lineage>
</organism>
<evidence type="ECO:0000256" key="8">
    <source>
        <dbReference type="ARBA" id="ARBA00023315"/>
    </source>
</evidence>
<comment type="subcellular location">
    <subcellularLocation>
        <location evidence="1">Membrane</location>
        <topology evidence="1">Multi-pass membrane protein</topology>
    </subcellularLocation>
</comment>
<feature type="transmembrane region" description="Helical" evidence="9">
    <location>
        <begin position="32"/>
        <end position="51"/>
    </location>
</feature>
<evidence type="ECO:0000313" key="12">
    <source>
        <dbReference type="Proteomes" id="UP001396334"/>
    </source>
</evidence>
<evidence type="ECO:0000259" key="10">
    <source>
        <dbReference type="Pfam" id="PF13813"/>
    </source>
</evidence>
<evidence type="ECO:0000256" key="4">
    <source>
        <dbReference type="ARBA" id="ARBA00022692"/>
    </source>
</evidence>
<evidence type="ECO:0000256" key="3">
    <source>
        <dbReference type="ARBA" id="ARBA00022679"/>
    </source>
</evidence>
<keyword evidence="12" id="KW-1185">Reference proteome</keyword>
<evidence type="ECO:0000256" key="6">
    <source>
        <dbReference type="ARBA" id="ARBA00023098"/>
    </source>
</evidence>
<evidence type="ECO:0000256" key="9">
    <source>
        <dbReference type="SAM" id="Phobius"/>
    </source>
</evidence>
<feature type="transmembrane region" description="Helical" evidence="9">
    <location>
        <begin position="124"/>
        <end position="140"/>
    </location>
</feature>
<feature type="transmembrane region" description="Helical" evidence="9">
    <location>
        <begin position="57"/>
        <end position="79"/>
    </location>
</feature>
<gene>
    <name evidence="11" type="ORF">V6N11_004905</name>
</gene>
<evidence type="ECO:0000256" key="1">
    <source>
        <dbReference type="ARBA" id="ARBA00004141"/>
    </source>
</evidence>
<sequence length="347" mass="39550">MEAELASIIKVWILVIVSLSYCFYFSSKLPKGIFRLLSLTPVFFLFLYLPLTVSSAHVVGLTTFFLAWLGNLKLLLFAFDQPPLSPPPPTLFRFISLASLPIKHKTTAPSQPPHNISHHLPKPVLLAIKVGILALVYHYYNYKQHLHKNVVIAMYCIQLYIELELMFAMAAVPVRAIQGLELEPQFNEPYLATSLQDFWGRRWNLMATGILRPTVYDPVRRISARVLGPMWVSLPAVLAVFVVSGLMHELLFYYWSHVAPSWEVTWFFILHGVATTVEVAVKKVVPEKKRLPRAVSWLLTLGFTVSTTLWLFFPPIVRTGVDERLTRDFPELVDYFQGLLPSCLALL</sequence>
<dbReference type="Proteomes" id="UP001396334">
    <property type="component" value="Unassembled WGS sequence"/>
</dbReference>
<dbReference type="InterPro" id="IPR032805">
    <property type="entry name" value="Wax_synthase_dom"/>
</dbReference>
<dbReference type="PANTHER" id="PTHR31595">
    <property type="entry name" value="LONG-CHAIN-ALCOHOL O-FATTY-ACYLTRANSFERASE 3-RELATED"/>
    <property type="match status" value="1"/>
</dbReference>
<dbReference type="PIRSF" id="PIRSF037006">
    <property type="entry name" value="Wax_synthase"/>
    <property type="match status" value="1"/>
</dbReference>